<dbReference type="GO" id="GO:0005524">
    <property type="term" value="F:ATP binding"/>
    <property type="evidence" value="ECO:0007669"/>
    <property type="project" value="UniProtKB-UniRule"/>
</dbReference>
<dbReference type="SUPFAM" id="SSF56112">
    <property type="entry name" value="Protein kinase-like (PK-like)"/>
    <property type="match status" value="1"/>
</dbReference>
<dbReference type="HOGENOM" id="CLU_000288_135_5_3"/>
<feature type="compositionally biased region" description="Low complexity" evidence="10">
    <location>
        <begin position="319"/>
        <end position="331"/>
    </location>
</feature>
<dbReference type="InterPro" id="IPR001646">
    <property type="entry name" value="5peptide_repeat"/>
</dbReference>
<dbReference type="InterPro" id="IPR000719">
    <property type="entry name" value="Prot_kinase_dom"/>
</dbReference>
<dbReference type="PROSITE" id="PS50011">
    <property type="entry name" value="PROTEIN_KINASE_DOM"/>
    <property type="match status" value="1"/>
</dbReference>
<dbReference type="eggNOG" id="COG1357">
    <property type="taxonomic scope" value="Bacteria"/>
</dbReference>
<dbReference type="GO" id="GO:0004674">
    <property type="term" value="F:protein serine/threonine kinase activity"/>
    <property type="evidence" value="ECO:0007669"/>
    <property type="project" value="UniProtKB-UniRule"/>
</dbReference>
<dbReference type="NCBIfam" id="NF045510">
    <property type="entry name" value="4Cys_prefix_kin"/>
    <property type="match status" value="1"/>
</dbReference>
<dbReference type="KEGG" id="scs:Sta7437_4046"/>
<dbReference type="RefSeq" id="WP_015195181.1">
    <property type="nucleotide sequence ID" value="NC_019748.1"/>
</dbReference>
<organism evidence="12 13">
    <name type="scientific">Stanieria cyanosphaera (strain ATCC 29371 / PCC 7437)</name>
    <dbReference type="NCBI Taxonomy" id="111780"/>
    <lineage>
        <taxon>Bacteria</taxon>
        <taxon>Bacillati</taxon>
        <taxon>Cyanobacteriota</taxon>
        <taxon>Cyanophyceae</taxon>
        <taxon>Pleurocapsales</taxon>
        <taxon>Dermocarpellaceae</taxon>
        <taxon>Stanieria</taxon>
    </lineage>
</organism>
<evidence type="ECO:0000256" key="6">
    <source>
        <dbReference type="ARBA" id="ARBA00047899"/>
    </source>
</evidence>
<dbReference type="EMBL" id="CP003653">
    <property type="protein sequence ID" value="AFZ37523.1"/>
    <property type="molecule type" value="Genomic_DNA"/>
</dbReference>
<dbReference type="Pfam" id="PF00805">
    <property type="entry name" value="Pentapeptide"/>
    <property type="match status" value="1"/>
</dbReference>
<dbReference type="Gene3D" id="2.160.20.80">
    <property type="entry name" value="E3 ubiquitin-protein ligase SopA"/>
    <property type="match status" value="1"/>
</dbReference>
<reference evidence="13" key="1">
    <citation type="journal article" date="2013" name="Proc. Natl. Acad. Sci. U.S.A.">
        <title>Improving the coverage of the cyanobacterial phylum using diversity-driven genome sequencing.</title>
        <authorList>
            <person name="Shih P.M."/>
            <person name="Wu D."/>
            <person name="Latifi A."/>
            <person name="Axen S.D."/>
            <person name="Fewer D.P."/>
            <person name="Talla E."/>
            <person name="Calteau A."/>
            <person name="Cai F."/>
            <person name="Tandeau de Marsac N."/>
            <person name="Rippka R."/>
            <person name="Herdman M."/>
            <person name="Sivonen K."/>
            <person name="Coursin T."/>
            <person name="Laurent T."/>
            <person name="Goodwin L."/>
            <person name="Nolan M."/>
            <person name="Davenport K.W."/>
            <person name="Han C.S."/>
            <person name="Rubin E.M."/>
            <person name="Eisen J.A."/>
            <person name="Woyke T."/>
            <person name="Gugger M."/>
            <person name="Kerfeld C.A."/>
        </authorList>
    </citation>
    <scope>NUCLEOTIDE SEQUENCE [LARGE SCALE GENOMIC DNA]</scope>
    <source>
        <strain evidence="13">ATCC 29371 / PCC 7437</strain>
    </source>
</reference>
<evidence type="ECO:0000256" key="3">
    <source>
        <dbReference type="ARBA" id="ARBA00022741"/>
    </source>
</evidence>
<dbReference type="PANTHER" id="PTHR24363:SF0">
    <property type="entry name" value="SERINE_THREONINE KINASE LIKE DOMAIN CONTAINING 1"/>
    <property type="match status" value="1"/>
</dbReference>
<keyword evidence="4 8" id="KW-0418">Kinase</keyword>
<comment type="similarity">
    <text evidence="8">Belongs to the protein kinase superfamily. Ser/Thr protein kinase family.</text>
</comment>
<keyword evidence="13" id="KW-1185">Reference proteome</keyword>
<dbReference type="SMART" id="SM00220">
    <property type="entry name" value="S_TKc"/>
    <property type="match status" value="1"/>
</dbReference>
<evidence type="ECO:0000256" key="5">
    <source>
        <dbReference type="ARBA" id="ARBA00022840"/>
    </source>
</evidence>
<dbReference type="CDD" id="cd14014">
    <property type="entry name" value="STKc_PknB_like"/>
    <property type="match status" value="1"/>
</dbReference>
<evidence type="ECO:0000256" key="10">
    <source>
        <dbReference type="SAM" id="MobiDB-lite"/>
    </source>
</evidence>
<feature type="region of interest" description="Disordered" evidence="10">
    <location>
        <begin position="318"/>
        <end position="348"/>
    </location>
</feature>
<evidence type="ECO:0000313" key="12">
    <source>
        <dbReference type="EMBL" id="AFZ37523.1"/>
    </source>
</evidence>
<dbReference type="PANTHER" id="PTHR24363">
    <property type="entry name" value="SERINE/THREONINE PROTEIN KINASE"/>
    <property type="match status" value="1"/>
</dbReference>
<dbReference type="InterPro" id="IPR017441">
    <property type="entry name" value="Protein_kinase_ATP_BS"/>
</dbReference>
<evidence type="ECO:0000256" key="8">
    <source>
        <dbReference type="PIRNR" id="PIRNR000647"/>
    </source>
</evidence>
<dbReference type="Pfam" id="PF00069">
    <property type="entry name" value="Pkinase"/>
    <property type="match status" value="1"/>
</dbReference>
<evidence type="ECO:0000256" key="4">
    <source>
        <dbReference type="ARBA" id="ARBA00022777"/>
    </source>
</evidence>
<comment type="catalytic activity">
    <reaction evidence="6 8">
        <text>L-threonyl-[protein] + ATP = O-phospho-L-threonyl-[protein] + ADP + H(+)</text>
        <dbReference type="Rhea" id="RHEA:46608"/>
        <dbReference type="Rhea" id="RHEA-COMP:11060"/>
        <dbReference type="Rhea" id="RHEA-COMP:11605"/>
        <dbReference type="ChEBI" id="CHEBI:15378"/>
        <dbReference type="ChEBI" id="CHEBI:30013"/>
        <dbReference type="ChEBI" id="CHEBI:30616"/>
        <dbReference type="ChEBI" id="CHEBI:61977"/>
        <dbReference type="ChEBI" id="CHEBI:456216"/>
        <dbReference type="EC" id="2.7.11.1"/>
    </reaction>
</comment>
<dbReference type="Proteomes" id="UP000010473">
    <property type="component" value="Chromosome"/>
</dbReference>
<protein>
    <recommendedName>
        <fullName evidence="8">Serine/threonine-protein kinase B</fullName>
        <ecNumber evidence="8">2.7.11.1</ecNumber>
    </recommendedName>
</protein>
<keyword evidence="2 8" id="KW-0808">Transferase</keyword>
<keyword evidence="3 8" id="KW-0547">Nucleotide-binding</keyword>
<evidence type="ECO:0000256" key="1">
    <source>
        <dbReference type="ARBA" id="ARBA00022527"/>
    </source>
</evidence>
<dbReference type="PATRIC" id="fig|111780.3.peg.4196"/>
<evidence type="ECO:0000259" key="11">
    <source>
        <dbReference type="PROSITE" id="PS50011"/>
    </source>
</evidence>
<dbReference type="SUPFAM" id="SSF141571">
    <property type="entry name" value="Pentapeptide repeat-like"/>
    <property type="match status" value="1"/>
</dbReference>
<dbReference type="InterPro" id="IPR011009">
    <property type="entry name" value="Kinase-like_dom_sf"/>
</dbReference>
<evidence type="ECO:0000256" key="7">
    <source>
        <dbReference type="ARBA" id="ARBA00048679"/>
    </source>
</evidence>
<feature type="binding site" evidence="9">
    <location>
        <position position="65"/>
    </location>
    <ligand>
        <name>ATP</name>
        <dbReference type="ChEBI" id="CHEBI:30616"/>
    </ligand>
</feature>
<evidence type="ECO:0000313" key="13">
    <source>
        <dbReference type="Proteomes" id="UP000010473"/>
    </source>
</evidence>
<dbReference type="InterPro" id="IPR016252">
    <property type="entry name" value="Ser/Thr_kinase_SpkB"/>
</dbReference>
<dbReference type="eggNOG" id="COG0515">
    <property type="taxonomic scope" value="Bacteria"/>
</dbReference>
<dbReference type="GO" id="GO:0106310">
    <property type="term" value="F:protein serine kinase activity"/>
    <property type="evidence" value="ECO:0007669"/>
    <property type="project" value="RHEA"/>
</dbReference>
<feature type="domain" description="Protein kinase" evidence="11">
    <location>
        <begin position="34"/>
        <end position="300"/>
    </location>
</feature>
<name>K9XYA9_STAC7</name>
<dbReference type="OrthoDB" id="428645at2"/>
<dbReference type="PIRSF" id="PIRSF000647">
    <property type="entry name" value="Ser/Thr_PK_SpkB"/>
    <property type="match status" value="1"/>
</dbReference>
<dbReference type="STRING" id="111780.Sta7437_4046"/>
<evidence type="ECO:0000256" key="2">
    <source>
        <dbReference type="ARBA" id="ARBA00022679"/>
    </source>
</evidence>
<evidence type="ECO:0000256" key="9">
    <source>
        <dbReference type="PROSITE-ProRule" id="PRU10141"/>
    </source>
</evidence>
<dbReference type="AlphaFoldDB" id="K9XYA9"/>
<proteinExistence type="inferred from homology"/>
<dbReference type="PROSITE" id="PS00107">
    <property type="entry name" value="PROTEIN_KINASE_ATP"/>
    <property type="match status" value="1"/>
</dbReference>
<comment type="catalytic activity">
    <reaction evidence="7 8">
        <text>L-seryl-[protein] + ATP = O-phospho-L-seryl-[protein] + ADP + H(+)</text>
        <dbReference type="Rhea" id="RHEA:17989"/>
        <dbReference type="Rhea" id="RHEA-COMP:9863"/>
        <dbReference type="Rhea" id="RHEA-COMP:11604"/>
        <dbReference type="ChEBI" id="CHEBI:15378"/>
        <dbReference type="ChEBI" id="CHEBI:29999"/>
        <dbReference type="ChEBI" id="CHEBI:30616"/>
        <dbReference type="ChEBI" id="CHEBI:83421"/>
        <dbReference type="ChEBI" id="CHEBI:456216"/>
        <dbReference type="EC" id="2.7.11.1"/>
    </reaction>
</comment>
<keyword evidence="1 8" id="KW-0723">Serine/threonine-protein kinase</keyword>
<gene>
    <name evidence="12" type="ordered locus">Sta7437_4046</name>
</gene>
<dbReference type="EC" id="2.7.11.1" evidence="8"/>
<dbReference type="Gene3D" id="1.10.510.10">
    <property type="entry name" value="Transferase(Phosphotransferase) domain 1"/>
    <property type="match status" value="1"/>
</dbReference>
<accession>K9XYA9</accession>
<keyword evidence="5 8" id="KW-0067">ATP-binding</keyword>
<sequence>MSYCLNPSCPKPINNPKAKICQACGSKLLLRDRYHLVKGLGKGGFGATFLAADISLPGNPLCVIKQLRPNTDNPNFLSMARQLFEREAKTLGRIGSHPQIPRLLDYFEDRKQFYLVQEFVKGNNLQQEVKKHGLLNEEKVRQVLKEILVILKDIHNQKVIHRDIKPANIIRREIDDKLVLIDFGVVKNQVNTVASDNNNTALTAFAVGTPGFAPPEQLAMRPVYASDIYALGVTCIYLLTGKAPKNMDCDPLTGEINWDKYLNVSESFSEILHTMLEVSVKNRYKTAEEALQALDIENHLDSLSESMISYSSGNIDPFSNSSSRGNRSTSRIADNIRSRHTSINPAAKRTIAGQDFKKTHSNRTSFSRGTSIGKNSSDFKKSTSFGTSAYDLNRPVKLEAQALLDYYSTGRRDFNQKDLSQQNLEKANLAGAHFHESKFIKTNLQGADLSGVDLSSADIRQALLRNANLCRAYLYSANLEGADLRGADLSFTQFSGAKLKGANLCGANLSNANITEAQLKEAKTNWMTILPNGRRGLW</sequence>